<keyword evidence="3" id="KW-1185">Reference proteome</keyword>
<dbReference type="Proteomes" id="UP000015105">
    <property type="component" value="Chromosome 6D"/>
</dbReference>
<dbReference type="PANTHER" id="PTHR48008:SF10">
    <property type="entry name" value="OS02G0655800 PROTEIN"/>
    <property type="match status" value="1"/>
</dbReference>
<organism evidence="2 3">
    <name type="scientific">Aegilops tauschii subsp. strangulata</name>
    <name type="common">Goatgrass</name>
    <dbReference type="NCBI Taxonomy" id="200361"/>
    <lineage>
        <taxon>Eukaryota</taxon>
        <taxon>Viridiplantae</taxon>
        <taxon>Streptophyta</taxon>
        <taxon>Embryophyta</taxon>
        <taxon>Tracheophyta</taxon>
        <taxon>Spermatophyta</taxon>
        <taxon>Magnoliopsida</taxon>
        <taxon>Liliopsida</taxon>
        <taxon>Poales</taxon>
        <taxon>Poaceae</taxon>
        <taxon>BOP clade</taxon>
        <taxon>Pooideae</taxon>
        <taxon>Triticodae</taxon>
        <taxon>Triticeae</taxon>
        <taxon>Triticinae</taxon>
        <taxon>Aegilops</taxon>
    </lineage>
</organism>
<reference evidence="2" key="5">
    <citation type="journal article" date="2021" name="G3 (Bethesda)">
        <title>Aegilops tauschii genome assembly Aet v5.0 features greater sequence contiguity and improved annotation.</title>
        <authorList>
            <person name="Wang L."/>
            <person name="Zhu T."/>
            <person name="Rodriguez J.C."/>
            <person name="Deal K.R."/>
            <person name="Dubcovsky J."/>
            <person name="McGuire P.E."/>
            <person name="Lux T."/>
            <person name="Spannagl M."/>
            <person name="Mayer K.F.X."/>
            <person name="Baldrich P."/>
            <person name="Meyers B.C."/>
            <person name="Huo N."/>
            <person name="Gu Y.Q."/>
            <person name="Zhou H."/>
            <person name="Devos K.M."/>
            <person name="Bennetzen J.L."/>
            <person name="Unver T."/>
            <person name="Budak H."/>
            <person name="Gulick P.J."/>
            <person name="Galiba G."/>
            <person name="Kalapos B."/>
            <person name="Nelson D.R."/>
            <person name="Li P."/>
            <person name="You F.M."/>
            <person name="Luo M.C."/>
            <person name="Dvorak J."/>
        </authorList>
    </citation>
    <scope>NUCLEOTIDE SEQUENCE [LARGE SCALE GENOMIC DNA]</scope>
    <source>
        <strain evidence="2">cv. AL8/78</strain>
    </source>
</reference>
<dbReference type="AlphaFoldDB" id="A0A453P3U3"/>
<dbReference type="PANTHER" id="PTHR48008">
    <property type="entry name" value="LEUCINE-RICH REPEAT RECEPTOR-LIKE PROTEIN KINASE IMK3-RELATED"/>
    <property type="match status" value="1"/>
</dbReference>
<evidence type="ECO:0008006" key="4">
    <source>
        <dbReference type="Google" id="ProtNLM"/>
    </source>
</evidence>
<evidence type="ECO:0000313" key="3">
    <source>
        <dbReference type="Proteomes" id="UP000015105"/>
    </source>
</evidence>
<accession>A0A453P3U3</accession>
<reference evidence="2" key="4">
    <citation type="submission" date="2019-03" db="UniProtKB">
        <authorList>
            <consortium name="EnsemblPlants"/>
        </authorList>
    </citation>
    <scope>IDENTIFICATION</scope>
</reference>
<proteinExistence type="predicted"/>
<sequence length="183" mass="19686">MLYRAAMRSGETAVRPACAVGADEAAAAARRIGAVTHPNLVPLRAVYVGPRGEKLLVHPFYAAGSLHRFLQGVQGAGAGQDEGRHQGERRLQPRGGAAGDARAQGAGRRRGPRAELPRHLLAGVLQEPGAREEDLRRDQLGPRQAEQEVREREEAERLLRAGHGLLQPFAVAEAQHQGDTQKA</sequence>
<feature type="compositionally biased region" description="Basic and acidic residues" evidence="1">
    <location>
        <begin position="81"/>
        <end position="91"/>
    </location>
</feature>
<reference evidence="3" key="2">
    <citation type="journal article" date="2017" name="Nat. Plants">
        <title>The Aegilops tauschii genome reveals multiple impacts of transposons.</title>
        <authorList>
            <person name="Zhao G."/>
            <person name="Zou C."/>
            <person name="Li K."/>
            <person name="Wang K."/>
            <person name="Li T."/>
            <person name="Gao L."/>
            <person name="Zhang X."/>
            <person name="Wang H."/>
            <person name="Yang Z."/>
            <person name="Liu X."/>
            <person name="Jiang W."/>
            <person name="Mao L."/>
            <person name="Kong X."/>
            <person name="Jiao Y."/>
            <person name="Jia J."/>
        </authorList>
    </citation>
    <scope>NUCLEOTIDE SEQUENCE [LARGE SCALE GENOMIC DNA]</scope>
    <source>
        <strain evidence="3">cv. AL8/78</strain>
    </source>
</reference>
<feature type="compositionally biased region" description="Low complexity" evidence="1">
    <location>
        <begin position="93"/>
        <end position="106"/>
    </location>
</feature>
<reference evidence="2" key="3">
    <citation type="journal article" date="2017" name="Nature">
        <title>Genome sequence of the progenitor of the wheat D genome Aegilops tauschii.</title>
        <authorList>
            <person name="Luo M.C."/>
            <person name="Gu Y.Q."/>
            <person name="Puiu D."/>
            <person name="Wang H."/>
            <person name="Twardziok S.O."/>
            <person name="Deal K.R."/>
            <person name="Huo N."/>
            <person name="Zhu T."/>
            <person name="Wang L."/>
            <person name="Wang Y."/>
            <person name="McGuire P.E."/>
            <person name="Liu S."/>
            <person name="Long H."/>
            <person name="Ramasamy R.K."/>
            <person name="Rodriguez J.C."/>
            <person name="Van S.L."/>
            <person name="Yuan L."/>
            <person name="Wang Z."/>
            <person name="Xia Z."/>
            <person name="Xiao L."/>
            <person name="Anderson O.D."/>
            <person name="Ouyang S."/>
            <person name="Liang Y."/>
            <person name="Zimin A.V."/>
            <person name="Pertea G."/>
            <person name="Qi P."/>
            <person name="Bennetzen J.L."/>
            <person name="Dai X."/>
            <person name="Dawson M.W."/>
            <person name="Muller H.G."/>
            <person name="Kugler K."/>
            <person name="Rivarola-Duarte L."/>
            <person name="Spannagl M."/>
            <person name="Mayer K.F.X."/>
            <person name="Lu F.H."/>
            <person name="Bevan M.W."/>
            <person name="Leroy P."/>
            <person name="Li P."/>
            <person name="You F.M."/>
            <person name="Sun Q."/>
            <person name="Liu Z."/>
            <person name="Lyons E."/>
            <person name="Wicker T."/>
            <person name="Salzberg S.L."/>
            <person name="Devos K.M."/>
            <person name="Dvorak J."/>
        </authorList>
    </citation>
    <scope>NUCLEOTIDE SEQUENCE [LARGE SCALE GENOMIC DNA]</scope>
    <source>
        <strain evidence="2">cv. AL8/78</strain>
    </source>
</reference>
<feature type="region of interest" description="Disordered" evidence="1">
    <location>
        <begin position="76"/>
        <end position="161"/>
    </location>
</feature>
<name>A0A453P3U3_AEGTS</name>
<dbReference type="Gramene" id="AET6Gv20596700.1">
    <property type="protein sequence ID" value="AET6Gv20596700.1"/>
    <property type="gene ID" value="AET6Gv20596700"/>
</dbReference>
<evidence type="ECO:0000256" key="1">
    <source>
        <dbReference type="SAM" id="MobiDB-lite"/>
    </source>
</evidence>
<feature type="compositionally biased region" description="Basic and acidic residues" evidence="1">
    <location>
        <begin position="129"/>
        <end position="159"/>
    </location>
</feature>
<protein>
    <recommendedName>
        <fullName evidence="4">Protein kinase domain-containing protein</fullName>
    </recommendedName>
</protein>
<dbReference type="EnsemblPlants" id="AET6Gv20596700.1">
    <property type="protein sequence ID" value="AET6Gv20596700.1"/>
    <property type="gene ID" value="AET6Gv20596700"/>
</dbReference>
<evidence type="ECO:0000313" key="2">
    <source>
        <dbReference type="EnsemblPlants" id="AET6Gv20596700.1"/>
    </source>
</evidence>
<dbReference type="InterPro" id="IPR052451">
    <property type="entry name" value="Ser/Thr_kinase-like"/>
</dbReference>
<reference evidence="3" key="1">
    <citation type="journal article" date="2014" name="Science">
        <title>Ancient hybridizations among the ancestral genomes of bread wheat.</title>
        <authorList>
            <consortium name="International Wheat Genome Sequencing Consortium,"/>
            <person name="Marcussen T."/>
            <person name="Sandve S.R."/>
            <person name="Heier L."/>
            <person name="Spannagl M."/>
            <person name="Pfeifer M."/>
            <person name="Jakobsen K.S."/>
            <person name="Wulff B.B."/>
            <person name="Steuernagel B."/>
            <person name="Mayer K.F."/>
            <person name="Olsen O.A."/>
        </authorList>
    </citation>
    <scope>NUCLEOTIDE SEQUENCE [LARGE SCALE GENOMIC DNA]</scope>
    <source>
        <strain evidence="3">cv. AL8/78</strain>
    </source>
</reference>